<keyword evidence="4 7" id="KW-0862">Zinc</keyword>
<accession>A0A840AM24</accession>
<evidence type="ECO:0000256" key="4">
    <source>
        <dbReference type="ARBA" id="ARBA00022833"/>
    </source>
</evidence>
<dbReference type="Proteomes" id="UP000553963">
    <property type="component" value="Unassembled WGS sequence"/>
</dbReference>
<dbReference type="CDD" id="cd03378">
    <property type="entry name" value="beta_CA_cladeC"/>
    <property type="match status" value="1"/>
</dbReference>
<feature type="chain" id="PRO_5032402693" description="carbonic anhydrase" evidence="8">
    <location>
        <begin position="37"/>
        <end position="246"/>
    </location>
</feature>
<dbReference type="Pfam" id="PF00484">
    <property type="entry name" value="Pro_CA"/>
    <property type="match status" value="1"/>
</dbReference>
<dbReference type="AlphaFoldDB" id="A0A840AM24"/>
<evidence type="ECO:0000313" key="10">
    <source>
        <dbReference type="Proteomes" id="UP000553963"/>
    </source>
</evidence>
<comment type="caution">
    <text evidence="9">The sequence shown here is derived from an EMBL/GenBank/DDBJ whole genome shotgun (WGS) entry which is preliminary data.</text>
</comment>
<name>A0A840AM24_9HYPH</name>
<evidence type="ECO:0000313" key="9">
    <source>
        <dbReference type="EMBL" id="MBB3930313.1"/>
    </source>
</evidence>
<feature type="signal peptide" evidence="8">
    <location>
        <begin position="1"/>
        <end position="36"/>
    </location>
</feature>
<evidence type="ECO:0000256" key="8">
    <source>
        <dbReference type="SAM" id="SignalP"/>
    </source>
</evidence>
<comment type="catalytic activity">
    <reaction evidence="6">
        <text>hydrogencarbonate + H(+) = CO2 + H2O</text>
        <dbReference type="Rhea" id="RHEA:10748"/>
        <dbReference type="ChEBI" id="CHEBI:15377"/>
        <dbReference type="ChEBI" id="CHEBI:15378"/>
        <dbReference type="ChEBI" id="CHEBI:16526"/>
        <dbReference type="ChEBI" id="CHEBI:17544"/>
        <dbReference type="EC" id="4.2.1.1"/>
    </reaction>
</comment>
<evidence type="ECO:0000256" key="7">
    <source>
        <dbReference type="PIRSR" id="PIRSR601765-1"/>
    </source>
</evidence>
<evidence type="ECO:0000256" key="5">
    <source>
        <dbReference type="ARBA" id="ARBA00023239"/>
    </source>
</evidence>
<dbReference type="GO" id="GO:0008270">
    <property type="term" value="F:zinc ion binding"/>
    <property type="evidence" value="ECO:0007669"/>
    <property type="project" value="InterPro"/>
</dbReference>
<comment type="similarity">
    <text evidence="1">Belongs to the beta-class carbonic anhydrase family.</text>
</comment>
<evidence type="ECO:0000256" key="6">
    <source>
        <dbReference type="ARBA" id="ARBA00048348"/>
    </source>
</evidence>
<dbReference type="GO" id="GO:0004089">
    <property type="term" value="F:carbonate dehydratase activity"/>
    <property type="evidence" value="ECO:0007669"/>
    <property type="project" value="UniProtKB-EC"/>
</dbReference>
<evidence type="ECO:0000256" key="1">
    <source>
        <dbReference type="ARBA" id="ARBA00006217"/>
    </source>
</evidence>
<sequence>MFDHTGMAACNCSRRGFLRGAAALGMASFVAAPALADSCVPFDRTRQTATSPDDAIALLKAGNQRLLDGKTVNCDLLGQIKATATGQAPFAAIVGCIDSRVPPELIFDQRIGDVFAARIAGNFVNTDIIGSLEFATKITGSRAIVVLGHTACGAIRGAISNAELGNLTATLMNIEPAVVAAEASFDGEKTADNPAFVQLVADMNAKLAAKMITDRSHVIQELVKAGDVKVVAAMHDVATGRVTFFD</sequence>
<evidence type="ECO:0000256" key="3">
    <source>
        <dbReference type="ARBA" id="ARBA00022723"/>
    </source>
</evidence>
<dbReference type="SMART" id="SM00947">
    <property type="entry name" value="Pro_CA"/>
    <property type="match status" value="1"/>
</dbReference>
<dbReference type="PANTHER" id="PTHR11002:SF76">
    <property type="entry name" value="CARBONIC ANHYDRASE"/>
    <property type="match status" value="1"/>
</dbReference>
<dbReference type="InterPro" id="IPR036874">
    <property type="entry name" value="Carbonic_anhydrase_sf"/>
</dbReference>
<dbReference type="EC" id="4.2.1.1" evidence="2"/>
<dbReference type="SUPFAM" id="SSF53056">
    <property type="entry name" value="beta-carbonic anhydrase, cab"/>
    <property type="match status" value="1"/>
</dbReference>
<keyword evidence="3 7" id="KW-0479">Metal-binding</keyword>
<organism evidence="9 10">
    <name type="scientific">Kaistia hirudinis</name>
    <dbReference type="NCBI Taxonomy" id="1293440"/>
    <lineage>
        <taxon>Bacteria</taxon>
        <taxon>Pseudomonadati</taxon>
        <taxon>Pseudomonadota</taxon>
        <taxon>Alphaproteobacteria</taxon>
        <taxon>Hyphomicrobiales</taxon>
        <taxon>Kaistiaceae</taxon>
        <taxon>Kaistia</taxon>
    </lineage>
</organism>
<feature type="binding site" evidence="7">
    <location>
        <position position="149"/>
    </location>
    <ligand>
        <name>Zn(2+)</name>
        <dbReference type="ChEBI" id="CHEBI:29105"/>
    </ligand>
</feature>
<dbReference type="InterPro" id="IPR006311">
    <property type="entry name" value="TAT_signal"/>
</dbReference>
<comment type="cofactor">
    <cofactor evidence="7">
        <name>Zn(2+)</name>
        <dbReference type="ChEBI" id="CHEBI:29105"/>
    </cofactor>
    <text evidence="7">Binds 1 zinc ion per subunit.</text>
</comment>
<keyword evidence="8" id="KW-0732">Signal</keyword>
<reference evidence="9 10" key="1">
    <citation type="submission" date="2020-08" db="EMBL/GenBank/DDBJ databases">
        <title>Genomic Encyclopedia of Type Strains, Phase IV (KMG-IV): sequencing the most valuable type-strain genomes for metagenomic binning, comparative biology and taxonomic classification.</title>
        <authorList>
            <person name="Goeker M."/>
        </authorList>
    </citation>
    <scope>NUCLEOTIDE SEQUENCE [LARGE SCALE GENOMIC DNA]</scope>
    <source>
        <strain evidence="9 10">DSM 25966</strain>
    </source>
</reference>
<dbReference type="PANTHER" id="PTHR11002">
    <property type="entry name" value="CARBONIC ANHYDRASE"/>
    <property type="match status" value="1"/>
</dbReference>
<keyword evidence="5 9" id="KW-0456">Lyase</keyword>
<feature type="binding site" evidence="7">
    <location>
        <position position="96"/>
    </location>
    <ligand>
        <name>Zn(2+)</name>
        <dbReference type="ChEBI" id="CHEBI:29105"/>
    </ligand>
</feature>
<gene>
    <name evidence="9" type="ORF">GGR25_001352</name>
</gene>
<dbReference type="InterPro" id="IPR001765">
    <property type="entry name" value="Carbonic_anhydrase"/>
</dbReference>
<proteinExistence type="inferred from homology"/>
<protein>
    <recommendedName>
        <fullName evidence="2">carbonic anhydrase</fullName>
        <ecNumber evidence="2">4.2.1.1</ecNumber>
    </recommendedName>
</protein>
<dbReference type="NCBIfam" id="NF011765">
    <property type="entry name" value="PRK15219.1"/>
    <property type="match status" value="1"/>
</dbReference>
<feature type="binding site" evidence="7">
    <location>
        <position position="98"/>
    </location>
    <ligand>
        <name>Zn(2+)</name>
        <dbReference type="ChEBI" id="CHEBI:29105"/>
    </ligand>
</feature>
<dbReference type="RefSeq" id="WP_246409323.1">
    <property type="nucleotide sequence ID" value="NZ_JACIDS010000002.1"/>
</dbReference>
<dbReference type="Gene3D" id="3.40.1050.10">
    <property type="entry name" value="Carbonic anhydrase"/>
    <property type="match status" value="1"/>
</dbReference>
<evidence type="ECO:0000256" key="2">
    <source>
        <dbReference type="ARBA" id="ARBA00012925"/>
    </source>
</evidence>
<feature type="binding site" evidence="7">
    <location>
        <position position="152"/>
    </location>
    <ligand>
        <name>Zn(2+)</name>
        <dbReference type="ChEBI" id="CHEBI:29105"/>
    </ligand>
</feature>
<dbReference type="PROSITE" id="PS51318">
    <property type="entry name" value="TAT"/>
    <property type="match status" value="1"/>
</dbReference>
<dbReference type="EMBL" id="JACIDS010000002">
    <property type="protein sequence ID" value="MBB3930313.1"/>
    <property type="molecule type" value="Genomic_DNA"/>
</dbReference>
<keyword evidence="10" id="KW-1185">Reference proteome</keyword>